<organism evidence="1 2">
    <name type="scientific">Halalkalibacter alkalisediminis</name>
    <dbReference type="NCBI Taxonomy" id="935616"/>
    <lineage>
        <taxon>Bacteria</taxon>
        <taxon>Bacillati</taxon>
        <taxon>Bacillota</taxon>
        <taxon>Bacilli</taxon>
        <taxon>Bacillales</taxon>
        <taxon>Bacillaceae</taxon>
        <taxon>Halalkalibacter</taxon>
    </lineage>
</organism>
<comment type="caution">
    <text evidence="1">The sequence shown here is derived from an EMBL/GenBank/DDBJ whole genome shotgun (WGS) entry which is preliminary data.</text>
</comment>
<name>A0ABV6NFV9_9BACI</name>
<evidence type="ECO:0000313" key="2">
    <source>
        <dbReference type="Proteomes" id="UP001589833"/>
    </source>
</evidence>
<sequence length="81" mass="9421">MAEQIKVNPTPIQRNSFDVAIELMNYHLSRKRTEVEELEGLFAKYYALATYCESSSVTDLQNLLSDELIEKIGRFQEQSLY</sequence>
<dbReference type="Proteomes" id="UP001589833">
    <property type="component" value="Unassembled WGS sequence"/>
</dbReference>
<gene>
    <name evidence="1" type="ORF">ACFFH4_11465</name>
</gene>
<evidence type="ECO:0000313" key="1">
    <source>
        <dbReference type="EMBL" id="MFC0559664.1"/>
    </source>
</evidence>
<dbReference type="EMBL" id="JBHLTR010000016">
    <property type="protein sequence ID" value="MFC0559664.1"/>
    <property type="molecule type" value="Genomic_DNA"/>
</dbReference>
<keyword evidence="2" id="KW-1185">Reference proteome</keyword>
<accession>A0ABV6NFV9</accession>
<proteinExistence type="predicted"/>
<reference evidence="1 2" key="1">
    <citation type="submission" date="2024-09" db="EMBL/GenBank/DDBJ databases">
        <authorList>
            <person name="Sun Q."/>
            <person name="Mori K."/>
        </authorList>
    </citation>
    <scope>NUCLEOTIDE SEQUENCE [LARGE SCALE GENOMIC DNA]</scope>
    <source>
        <strain evidence="1 2">NCAIM B.02301</strain>
    </source>
</reference>
<protein>
    <submittedName>
        <fullName evidence="1">Uncharacterized protein</fullName>
    </submittedName>
</protein>
<dbReference type="RefSeq" id="WP_273845759.1">
    <property type="nucleotide sequence ID" value="NZ_JAQQWT010000014.1"/>
</dbReference>